<reference evidence="2 3" key="1">
    <citation type="submission" date="2024-08" db="EMBL/GenBank/DDBJ databases">
        <title>Draft Genome Sequence of Legionella lytica strain DSB2004, Isolated From a Fire Sprinkler System.</title>
        <authorList>
            <person name="Everhart A.D."/>
            <person name="Kidane D.T."/>
            <person name="Farone A.L."/>
            <person name="Farone M.B."/>
        </authorList>
    </citation>
    <scope>NUCLEOTIDE SEQUENCE [LARGE SCALE GENOMIC DNA]</scope>
    <source>
        <strain evidence="2 3">DSB2004</strain>
    </source>
</reference>
<accession>A0ABW8DCA3</accession>
<sequence length="165" mass="16992">MADSIIDNAKGPVRAEDVLIEAGYQAFGGALGGGIIGTLGKFTGSFFAPGLVQGAGGFMAFAGVGALAALLKWLPDLLTRHYIENNAFLKEHPHLQEMLKNCSGLAYWSASVAASAALVGSPVGPTLACMTLLPLVFSAVEAIVCVINALIEQKIAAEEESPAFA</sequence>
<name>A0ABW8DCA3_9GAMM</name>
<keyword evidence="1" id="KW-0812">Transmembrane</keyword>
<keyword evidence="1" id="KW-1133">Transmembrane helix</keyword>
<protein>
    <recommendedName>
        <fullName evidence="4">Transmembrane protein</fullName>
    </recommendedName>
</protein>
<evidence type="ECO:0000313" key="2">
    <source>
        <dbReference type="EMBL" id="MFJ1268890.1"/>
    </source>
</evidence>
<organism evidence="2 3">
    <name type="scientific">Legionella lytica</name>
    <dbReference type="NCBI Taxonomy" id="96232"/>
    <lineage>
        <taxon>Bacteria</taxon>
        <taxon>Pseudomonadati</taxon>
        <taxon>Pseudomonadota</taxon>
        <taxon>Gammaproteobacteria</taxon>
        <taxon>Legionellales</taxon>
        <taxon>Legionellaceae</taxon>
        <taxon>Legionella</taxon>
    </lineage>
</organism>
<evidence type="ECO:0008006" key="4">
    <source>
        <dbReference type="Google" id="ProtNLM"/>
    </source>
</evidence>
<comment type="caution">
    <text evidence="2">The sequence shown here is derived from an EMBL/GenBank/DDBJ whole genome shotgun (WGS) entry which is preliminary data.</text>
</comment>
<evidence type="ECO:0000256" key="1">
    <source>
        <dbReference type="SAM" id="Phobius"/>
    </source>
</evidence>
<feature type="transmembrane region" description="Helical" evidence="1">
    <location>
        <begin position="51"/>
        <end position="71"/>
    </location>
</feature>
<gene>
    <name evidence="2" type="ORF">ACD661_10010</name>
</gene>
<evidence type="ECO:0000313" key="3">
    <source>
        <dbReference type="Proteomes" id="UP001615550"/>
    </source>
</evidence>
<keyword evidence="1" id="KW-0472">Membrane</keyword>
<keyword evidence="3" id="KW-1185">Reference proteome</keyword>
<dbReference type="EMBL" id="JBGORX010000003">
    <property type="protein sequence ID" value="MFJ1268890.1"/>
    <property type="molecule type" value="Genomic_DNA"/>
</dbReference>
<dbReference type="Proteomes" id="UP001615550">
    <property type="component" value="Unassembled WGS sequence"/>
</dbReference>
<dbReference type="RefSeq" id="WP_400187717.1">
    <property type="nucleotide sequence ID" value="NZ_JBGORX010000003.1"/>
</dbReference>
<proteinExistence type="predicted"/>